<evidence type="ECO:0000313" key="2">
    <source>
        <dbReference type="Proteomes" id="UP000234744"/>
    </source>
</evidence>
<comment type="caution">
    <text evidence="1">The sequence shown here is derived from an EMBL/GenBank/DDBJ whole genome shotgun (WGS) entry which is preliminary data.</text>
</comment>
<proteinExistence type="predicted"/>
<name>A0ABX4TWA5_PSEDL</name>
<gene>
    <name evidence="1" type="ORF">CXG47_28130</name>
</gene>
<dbReference type="InterPro" id="IPR025332">
    <property type="entry name" value="DUF4238"/>
</dbReference>
<dbReference type="Proteomes" id="UP000234744">
    <property type="component" value="Unassembled WGS sequence"/>
</dbReference>
<reference evidence="1 2" key="1">
    <citation type="submission" date="2017-12" db="EMBL/GenBank/DDBJ databases">
        <title>Detection of the carbapenemase gene blaVIM-5 in members of the Pseudomonas putida group isolated from polluted Nigerian wetlands.</title>
        <authorList>
            <person name="Adelowo O."/>
            <person name="Vollmers J."/>
            <person name="Maeusezahl I."/>
            <person name="Kaster A.-K."/>
            <person name="Mueller J.A."/>
        </authorList>
    </citation>
    <scope>NUCLEOTIDE SEQUENCE [LARGE SCALE GENOMIC DNA]</scope>
    <source>
        <strain evidence="1 2">MR69</strain>
    </source>
</reference>
<protein>
    <recommendedName>
        <fullName evidence="3">DUF4238 domain-containing protein</fullName>
    </recommendedName>
</protein>
<accession>A0ABX4TWA5</accession>
<evidence type="ECO:0000313" key="1">
    <source>
        <dbReference type="EMBL" id="PLV06272.1"/>
    </source>
</evidence>
<dbReference type="EMBL" id="PJCJ01000050">
    <property type="protein sequence ID" value="PLV06272.1"/>
    <property type="molecule type" value="Genomic_DNA"/>
</dbReference>
<dbReference type="Pfam" id="PF14022">
    <property type="entry name" value="DUF4238"/>
    <property type="match status" value="1"/>
</dbReference>
<evidence type="ECO:0008006" key="3">
    <source>
        <dbReference type="Google" id="ProtNLM"/>
    </source>
</evidence>
<keyword evidence="2" id="KW-1185">Reference proteome</keyword>
<organism evidence="1 2">
    <name type="scientific">Pseudomonas plecoglossicida</name>
    <dbReference type="NCBI Taxonomy" id="70775"/>
    <lineage>
        <taxon>Bacteria</taxon>
        <taxon>Pseudomonadati</taxon>
        <taxon>Pseudomonadota</taxon>
        <taxon>Gammaproteobacteria</taxon>
        <taxon>Pseudomonadales</taxon>
        <taxon>Pseudomonadaceae</taxon>
        <taxon>Pseudomonas</taxon>
    </lineage>
</organism>
<sequence length="347" mass="38741">MSGVRQHFIPRFLQKGFRIPSNGKIVRSWVYEHDRPPRTANIADVGLERYFYAVDTETELDDKITEAEQHVYAPLVERLREGCVDAGDASLIAEMLAHFEVRSRHVRENMGGLLKDCTSQIMLQLADPHTLALLLEKHLTPGSEMLDRALAEQGITYEQLQIILRLNQTRLQDVLRPLIEAIAAQISNALPAFLPQITGIVKQGHVKILTDAVSPSARAVHLARLKYSVKTFEAGNLPLGDSIVLFHVKGERAFKSFLDKGDEVLHVVLPLSSNQYLLGVATGARADLSYDLPEQIARCSMRYFISCSDQMTELQDKIGTNAHWLLQAETQSIIDSVVGELLPNSLI</sequence>